<sequence length="48" mass="5459">METESSESPFHSSLNKGVALLSRKIFPACRRFIERQPRSDPNIVAQLD</sequence>
<keyword evidence="2" id="KW-1185">Reference proteome</keyword>
<organism evidence="1 2">
    <name type="scientific">Trifolium medium</name>
    <dbReference type="NCBI Taxonomy" id="97028"/>
    <lineage>
        <taxon>Eukaryota</taxon>
        <taxon>Viridiplantae</taxon>
        <taxon>Streptophyta</taxon>
        <taxon>Embryophyta</taxon>
        <taxon>Tracheophyta</taxon>
        <taxon>Spermatophyta</taxon>
        <taxon>Magnoliopsida</taxon>
        <taxon>eudicotyledons</taxon>
        <taxon>Gunneridae</taxon>
        <taxon>Pentapetalae</taxon>
        <taxon>rosids</taxon>
        <taxon>fabids</taxon>
        <taxon>Fabales</taxon>
        <taxon>Fabaceae</taxon>
        <taxon>Papilionoideae</taxon>
        <taxon>50 kb inversion clade</taxon>
        <taxon>NPAAA clade</taxon>
        <taxon>Hologalegina</taxon>
        <taxon>IRL clade</taxon>
        <taxon>Trifolieae</taxon>
        <taxon>Trifolium</taxon>
    </lineage>
</organism>
<comment type="caution">
    <text evidence="1">The sequence shown here is derived from an EMBL/GenBank/DDBJ whole genome shotgun (WGS) entry which is preliminary data.</text>
</comment>
<reference evidence="1 2" key="1">
    <citation type="journal article" date="2018" name="Front. Plant Sci.">
        <title>Red Clover (Trifolium pratense) and Zigzag Clover (T. medium) - A Picture of Genomic Similarities and Differences.</title>
        <authorList>
            <person name="Dluhosova J."/>
            <person name="Istvanek J."/>
            <person name="Nedelnik J."/>
            <person name="Repkova J."/>
        </authorList>
    </citation>
    <scope>NUCLEOTIDE SEQUENCE [LARGE SCALE GENOMIC DNA]</scope>
    <source>
        <strain evidence="2">cv. 10/8</strain>
        <tissue evidence="1">Leaf</tissue>
    </source>
</reference>
<dbReference type="Proteomes" id="UP000265520">
    <property type="component" value="Unassembled WGS sequence"/>
</dbReference>
<accession>A0A392V2H1</accession>
<protein>
    <submittedName>
        <fullName evidence="1">Uncharacterized protein</fullName>
    </submittedName>
</protein>
<dbReference type="AlphaFoldDB" id="A0A392V2H1"/>
<proteinExistence type="predicted"/>
<dbReference type="EMBL" id="LXQA011012259">
    <property type="protein sequence ID" value="MCI81155.1"/>
    <property type="molecule type" value="Genomic_DNA"/>
</dbReference>
<evidence type="ECO:0000313" key="1">
    <source>
        <dbReference type="EMBL" id="MCI81155.1"/>
    </source>
</evidence>
<evidence type="ECO:0000313" key="2">
    <source>
        <dbReference type="Proteomes" id="UP000265520"/>
    </source>
</evidence>
<name>A0A392V2H1_9FABA</name>
<feature type="non-terminal residue" evidence="1">
    <location>
        <position position="48"/>
    </location>
</feature>